<evidence type="ECO:0000259" key="7">
    <source>
        <dbReference type="Pfam" id="PF06271"/>
    </source>
</evidence>
<evidence type="ECO:0000256" key="3">
    <source>
        <dbReference type="ARBA" id="ARBA00022692"/>
    </source>
</evidence>
<protein>
    <recommendedName>
        <fullName evidence="7">RDD domain-containing protein</fullName>
    </recommendedName>
</protein>
<proteinExistence type="predicted"/>
<evidence type="ECO:0000256" key="5">
    <source>
        <dbReference type="ARBA" id="ARBA00023136"/>
    </source>
</evidence>
<dbReference type="PANTHER" id="PTHR36115:SF4">
    <property type="entry name" value="MEMBRANE PROTEIN"/>
    <property type="match status" value="1"/>
</dbReference>
<evidence type="ECO:0000313" key="8">
    <source>
        <dbReference type="EMBL" id="KKS87335.1"/>
    </source>
</evidence>
<feature type="domain" description="RDD" evidence="7">
    <location>
        <begin position="41"/>
        <end position="150"/>
    </location>
</feature>
<keyword evidence="5 6" id="KW-0472">Membrane</keyword>
<sequence length="324" mass="36097">MFEFLILAQFISALVTLVVGVGFITFFRKRADNDVKENKAAGFWVRAICLGTDAAIIDLLLSLVAYRGTLAASGHVTILVTLAYFFFFWLFFRATPAMILARIKIVSQDGQPLTVWQVTLRLMTFIFLFIGWIPLLFDKKEKKALHDLVSKTRVVFTEKTEKSQVDKWVPKLKFVLLGLTIALLIGLIIGGLGEKLTGITENDQISFFDLNNDGLSDGLTMDVDNDGVVDTFKYDLNNDRVVDLTTFDADKDGVAESLDINNDGRIDGFDFDNDNILDVKVADGQNAILLRKVLFGVGVAGFVSLLVFTIIKENKFLNMITGKK</sequence>
<gene>
    <name evidence="8" type="ORF">UV61_C0002G0056</name>
</gene>
<keyword evidence="2" id="KW-1003">Cell membrane</keyword>
<dbReference type="GO" id="GO:0005886">
    <property type="term" value="C:plasma membrane"/>
    <property type="evidence" value="ECO:0007669"/>
    <property type="project" value="UniProtKB-SubCell"/>
</dbReference>
<feature type="transmembrane region" description="Helical" evidence="6">
    <location>
        <begin position="293"/>
        <end position="311"/>
    </location>
</feature>
<dbReference type="STRING" id="1618446.UV61_C0002G0056"/>
<dbReference type="Pfam" id="PF06271">
    <property type="entry name" value="RDD"/>
    <property type="match status" value="1"/>
</dbReference>
<comment type="subcellular location">
    <subcellularLocation>
        <location evidence="1">Cell membrane</location>
        <topology evidence="1">Multi-pass membrane protein</topology>
    </subcellularLocation>
</comment>
<keyword evidence="4 6" id="KW-1133">Transmembrane helix</keyword>
<keyword evidence="3 6" id="KW-0812">Transmembrane</keyword>
<feature type="transmembrane region" description="Helical" evidence="6">
    <location>
        <begin position="72"/>
        <end position="92"/>
    </location>
</feature>
<evidence type="ECO:0000256" key="1">
    <source>
        <dbReference type="ARBA" id="ARBA00004651"/>
    </source>
</evidence>
<name>A0A0G1CNJ0_9BACT</name>
<dbReference type="AlphaFoldDB" id="A0A0G1CNJ0"/>
<dbReference type="Proteomes" id="UP000034050">
    <property type="component" value="Unassembled WGS sequence"/>
</dbReference>
<accession>A0A0G1CNJ0</accession>
<feature type="transmembrane region" description="Helical" evidence="6">
    <location>
        <begin position="47"/>
        <end position="66"/>
    </location>
</feature>
<dbReference type="InterPro" id="IPR051791">
    <property type="entry name" value="Pra-immunoreactive"/>
</dbReference>
<comment type="caution">
    <text evidence="8">The sequence shown here is derived from an EMBL/GenBank/DDBJ whole genome shotgun (WGS) entry which is preliminary data.</text>
</comment>
<dbReference type="EMBL" id="LCFD01000002">
    <property type="protein sequence ID" value="KKS87335.1"/>
    <property type="molecule type" value="Genomic_DNA"/>
</dbReference>
<evidence type="ECO:0000256" key="6">
    <source>
        <dbReference type="SAM" id="Phobius"/>
    </source>
</evidence>
<dbReference type="InterPro" id="IPR010432">
    <property type="entry name" value="RDD"/>
</dbReference>
<organism evidence="8 9">
    <name type="scientific">Candidatus Gottesmanbacteria bacterium GW2011_GWB1_43_11</name>
    <dbReference type="NCBI Taxonomy" id="1618446"/>
    <lineage>
        <taxon>Bacteria</taxon>
        <taxon>Candidatus Gottesmaniibacteriota</taxon>
    </lineage>
</organism>
<evidence type="ECO:0000256" key="4">
    <source>
        <dbReference type="ARBA" id="ARBA00022989"/>
    </source>
</evidence>
<evidence type="ECO:0000256" key="2">
    <source>
        <dbReference type="ARBA" id="ARBA00022475"/>
    </source>
</evidence>
<feature type="transmembrane region" description="Helical" evidence="6">
    <location>
        <begin position="113"/>
        <end position="137"/>
    </location>
</feature>
<reference evidence="8 9" key="1">
    <citation type="journal article" date="2015" name="Nature">
        <title>rRNA introns, odd ribosomes, and small enigmatic genomes across a large radiation of phyla.</title>
        <authorList>
            <person name="Brown C.T."/>
            <person name="Hug L.A."/>
            <person name="Thomas B.C."/>
            <person name="Sharon I."/>
            <person name="Castelle C.J."/>
            <person name="Singh A."/>
            <person name="Wilkins M.J."/>
            <person name="Williams K.H."/>
            <person name="Banfield J.F."/>
        </authorList>
    </citation>
    <scope>NUCLEOTIDE SEQUENCE [LARGE SCALE GENOMIC DNA]</scope>
</reference>
<dbReference type="PANTHER" id="PTHR36115">
    <property type="entry name" value="PROLINE-RICH ANTIGEN HOMOLOG-RELATED"/>
    <property type="match status" value="1"/>
</dbReference>
<evidence type="ECO:0000313" key="9">
    <source>
        <dbReference type="Proteomes" id="UP000034050"/>
    </source>
</evidence>
<feature type="transmembrane region" description="Helical" evidence="6">
    <location>
        <begin position="6"/>
        <end position="27"/>
    </location>
</feature>
<feature type="transmembrane region" description="Helical" evidence="6">
    <location>
        <begin position="174"/>
        <end position="192"/>
    </location>
</feature>